<dbReference type="Gene3D" id="1.10.10.10">
    <property type="entry name" value="Winged helix-like DNA-binding domain superfamily/Winged helix DNA-binding domain"/>
    <property type="match status" value="1"/>
</dbReference>
<dbReference type="SMART" id="SM01043">
    <property type="entry name" value="BTAD"/>
    <property type="match status" value="1"/>
</dbReference>
<dbReference type="InterPro" id="IPR051677">
    <property type="entry name" value="AfsR-DnrI-RedD_regulator"/>
</dbReference>
<dbReference type="InterPro" id="IPR005158">
    <property type="entry name" value="BTAD"/>
</dbReference>
<dbReference type="SUPFAM" id="SSF48452">
    <property type="entry name" value="TPR-like"/>
    <property type="match status" value="1"/>
</dbReference>
<evidence type="ECO:0000313" key="3">
    <source>
        <dbReference type="EMBL" id="SEB79310.1"/>
    </source>
</evidence>
<dbReference type="RefSeq" id="WP_057001893.1">
    <property type="nucleotide sequence ID" value="NZ_FNSH01000001.1"/>
</dbReference>
<dbReference type="PANTHER" id="PTHR35807:SF2">
    <property type="entry name" value="TRANSCRIPTIONAL ACTIVATOR DOMAIN"/>
    <property type="match status" value="1"/>
</dbReference>
<keyword evidence="3" id="KW-0238">DNA-binding</keyword>
<evidence type="ECO:0000256" key="1">
    <source>
        <dbReference type="SAM" id="MobiDB-lite"/>
    </source>
</evidence>
<name>A0AB38A7T6_9ACTN</name>
<accession>A0AB38A7T6</accession>
<dbReference type="Proteomes" id="UP000183687">
    <property type="component" value="Unassembled WGS sequence"/>
</dbReference>
<dbReference type="Gene3D" id="1.25.40.10">
    <property type="entry name" value="Tetratricopeptide repeat domain"/>
    <property type="match status" value="1"/>
</dbReference>
<proteinExistence type="predicted"/>
<dbReference type="GO" id="GO:0003677">
    <property type="term" value="F:DNA binding"/>
    <property type="evidence" value="ECO:0007669"/>
    <property type="project" value="UniProtKB-KW"/>
</dbReference>
<dbReference type="EMBL" id="FNSH01000001">
    <property type="protein sequence ID" value="SEB79310.1"/>
    <property type="molecule type" value="Genomic_DNA"/>
</dbReference>
<feature type="region of interest" description="Disordered" evidence="1">
    <location>
        <begin position="1027"/>
        <end position="1104"/>
    </location>
</feature>
<evidence type="ECO:0000259" key="2">
    <source>
        <dbReference type="SMART" id="SM01043"/>
    </source>
</evidence>
<comment type="caution">
    <text evidence="3">The sequence shown here is derived from an EMBL/GenBank/DDBJ whole genome shotgun (WGS) entry which is preliminary data.</text>
</comment>
<feature type="domain" description="Bacterial transcriptional activator" evidence="2">
    <location>
        <begin position="873"/>
        <end position="1016"/>
    </location>
</feature>
<reference evidence="3 4" key="1">
    <citation type="submission" date="2016-10" db="EMBL/GenBank/DDBJ databases">
        <authorList>
            <person name="Varghese N."/>
            <person name="Submissions S."/>
        </authorList>
    </citation>
    <scope>NUCLEOTIDE SEQUENCE [LARGE SCALE GENOMIC DNA]</scope>
    <source>
        <strain evidence="3 4">DSM 20586</strain>
    </source>
</reference>
<feature type="compositionally biased region" description="Basic and acidic residues" evidence="1">
    <location>
        <begin position="1071"/>
        <end position="1095"/>
    </location>
</feature>
<evidence type="ECO:0000313" key="4">
    <source>
        <dbReference type="Proteomes" id="UP000183687"/>
    </source>
</evidence>
<dbReference type="AlphaFoldDB" id="A0AB38A7T6"/>
<dbReference type="InterPro" id="IPR011990">
    <property type="entry name" value="TPR-like_helical_dom_sf"/>
</dbReference>
<dbReference type="Pfam" id="PF03704">
    <property type="entry name" value="BTAD"/>
    <property type="match status" value="1"/>
</dbReference>
<dbReference type="PANTHER" id="PTHR35807">
    <property type="entry name" value="TRANSCRIPTIONAL REGULATOR REDD-RELATED"/>
    <property type="match status" value="1"/>
</dbReference>
<feature type="compositionally biased region" description="Low complexity" evidence="1">
    <location>
        <begin position="1046"/>
        <end position="1056"/>
    </location>
</feature>
<gene>
    <name evidence="3" type="ORF">SAMN04489746_1073</name>
</gene>
<sequence length="1104" mass="123166">MRRRPAVARIERRGAHTNSVNNISAYLDSIQIMETVHIGQSQFSSPVVVFCAEPSCECEIYARQLAHAWSAKGYPTYEIDCTKTPKDELLTHLRHYCSEVECNNLQRPLIVITSLMPCDEALAQRLGRLISRLSECNYNFVLTVAPEASQVLSYVQHPVIIHGSDLVVQRAYLSSFTDFISFSQVESAFAYSFGVPQLLRPALEYFNRHPRHDVPIESLYCLRDAVKKHILDGFRDSLISDDKNMRLAMFLLGVGTLEDIDKAVGKSCGDIFASLCDAAPFYNASSFDKTFCCAYLFNHKVLDGVRHELASYAQLEPKITKRCIELLLEHKEYARAIKVASLFCDEQTWLEVALGWPIELINAGEGRVLRDAVLQCEDNAHVFERACAQVALRVIDGKYETAQQELICVPAPLGSRQTEIYYQLIWLMEALKPAAYSSDALQDKYHQNDEHNEKISAVVPMSPYAEKDVKEARDLPSQSVVDGTYELAHALYVHCCVKQHLMRGDIKKAFAELLIQGVPSKIASVTDVLLAIDFTAVQRFASDHVLRAGFVLQERVTEFAEQTDYAFLADRFNAFCIGLDALAGATDQLSELERLTNKLISAGLQLEAAILLVCAAVQSMYESSRLQAYVLLERAAKLSNEAMPFLSLHLYHLQTALDMCMGSNDTKAASLAKIENPTSSTCVEWLLEKAYLKEESKLIVAANRLKKYALPEVMLPLLAVLAKTCGELSSSLVDAMPAAWCNKIDKFTSDRRDMLKKHESDLLLADAKPHELRINVLGELAMYVDGIPVAEASWKRHMAKNLVALLAVTPGHSLTRLQATSALWPDCDYAQARDRLYVTLTAARRAVSIENGGCPFICTGSGRIWLASEYVTIDMDEFTHACHQVFSAEYSNKQLLEEVMNVSAMYTGMVCVMDDVLGLSLAAREDTGKRFIDLCLLGAYAALSEKELSRAEWLADRAYREDDLREDALRVLLEVYVKQGRVADAKGLFTKYARKLSEVTGLSPSCELKRLLQSIFVRFNAEEGTDDMNHGCGQISESQKEATENSKLIESTSIKTTSKKKSVEELGTDNKVSDSDKTDQRMRKIRRNPGDKGDGEGLPTAQAS</sequence>
<protein>
    <submittedName>
        <fullName evidence="3">DNA-binding transcriptional activator of the SARP family</fullName>
    </submittedName>
</protein>
<dbReference type="InterPro" id="IPR036388">
    <property type="entry name" value="WH-like_DNA-bd_sf"/>
</dbReference>
<organism evidence="3 4">
    <name type="scientific">Atopobium minutum</name>
    <dbReference type="NCBI Taxonomy" id="1381"/>
    <lineage>
        <taxon>Bacteria</taxon>
        <taxon>Bacillati</taxon>
        <taxon>Actinomycetota</taxon>
        <taxon>Coriobacteriia</taxon>
        <taxon>Coriobacteriales</taxon>
        <taxon>Atopobiaceae</taxon>
        <taxon>Atopobium</taxon>
    </lineage>
</organism>